<accession>A0A238LHM7</accession>
<keyword evidence="3" id="KW-0547">Nucleotide-binding</keyword>
<evidence type="ECO:0000256" key="1">
    <source>
        <dbReference type="ARBA" id="ARBA00005417"/>
    </source>
</evidence>
<dbReference type="GO" id="GO:0140359">
    <property type="term" value="F:ABC-type transporter activity"/>
    <property type="evidence" value="ECO:0007669"/>
    <property type="project" value="InterPro"/>
</dbReference>
<dbReference type="InterPro" id="IPR027417">
    <property type="entry name" value="P-loop_NTPase"/>
</dbReference>
<dbReference type="InterPro" id="IPR050683">
    <property type="entry name" value="Bact_Polysacc_Export_ATP-bd"/>
</dbReference>
<organism evidence="6 7">
    <name type="scientific">Flavimaricola marinus</name>
    <dbReference type="NCBI Taxonomy" id="1819565"/>
    <lineage>
        <taxon>Bacteria</taxon>
        <taxon>Pseudomonadati</taxon>
        <taxon>Pseudomonadota</taxon>
        <taxon>Alphaproteobacteria</taxon>
        <taxon>Rhodobacterales</taxon>
        <taxon>Paracoccaceae</taxon>
        <taxon>Flavimaricola</taxon>
    </lineage>
</organism>
<dbReference type="PANTHER" id="PTHR46743:SF2">
    <property type="entry name" value="TEICHOIC ACIDS EXPORT ATP-BINDING PROTEIN TAGH"/>
    <property type="match status" value="1"/>
</dbReference>
<dbReference type="PANTHER" id="PTHR46743">
    <property type="entry name" value="TEICHOIC ACIDS EXPORT ATP-BINDING PROTEIN TAGH"/>
    <property type="match status" value="1"/>
</dbReference>
<dbReference type="InterPro" id="IPR015860">
    <property type="entry name" value="ABC_transpr_TagH-like"/>
</dbReference>
<proteinExistence type="inferred from homology"/>
<evidence type="ECO:0000259" key="5">
    <source>
        <dbReference type="PROSITE" id="PS50893"/>
    </source>
</evidence>
<gene>
    <name evidence="6" type="primary">kpsT_2</name>
    <name evidence="6" type="ORF">LOM8899_03412</name>
</gene>
<dbReference type="EMBL" id="FXZK01000008">
    <property type="protein sequence ID" value="SMY09247.1"/>
    <property type="molecule type" value="Genomic_DNA"/>
</dbReference>
<dbReference type="Gene3D" id="3.40.50.300">
    <property type="entry name" value="P-loop containing nucleotide triphosphate hydrolases"/>
    <property type="match status" value="1"/>
</dbReference>
<feature type="domain" description="ABC transporter" evidence="5">
    <location>
        <begin position="2"/>
        <end position="221"/>
    </location>
</feature>
<dbReference type="AlphaFoldDB" id="A0A238LHM7"/>
<evidence type="ECO:0000256" key="3">
    <source>
        <dbReference type="ARBA" id="ARBA00022741"/>
    </source>
</evidence>
<evidence type="ECO:0000313" key="6">
    <source>
        <dbReference type="EMBL" id="SMY09247.1"/>
    </source>
</evidence>
<reference evidence="6 7" key="1">
    <citation type="submission" date="2017-05" db="EMBL/GenBank/DDBJ databases">
        <authorList>
            <person name="Song R."/>
            <person name="Chenine A.L."/>
            <person name="Ruprecht R.M."/>
        </authorList>
    </citation>
    <scope>NUCLEOTIDE SEQUENCE [LARGE SCALE GENOMIC DNA]</scope>
    <source>
        <strain evidence="6 7">CECT 8899</strain>
    </source>
</reference>
<dbReference type="SMART" id="SM00382">
    <property type="entry name" value="AAA"/>
    <property type="match status" value="1"/>
</dbReference>
<dbReference type="InterPro" id="IPR003439">
    <property type="entry name" value="ABC_transporter-like_ATP-bd"/>
</dbReference>
<evidence type="ECO:0000256" key="2">
    <source>
        <dbReference type="ARBA" id="ARBA00022448"/>
    </source>
</evidence>
<keyword evidence="2" id="KW-0813">Transport</keyword>
<dbReference type="InterPro" id="IPR017871">
    <property type="entry name" value="ABC_transporter-like_CS"/>
</dbReference>
<dbReference type="PROSITE" id="PS00211">
    <property type="entry name" value="ABC_TRANSPORTER_1"/>
    <property type="match status" value="1"/>
</dbReference>
<dbReference type="InterPro" id="IPR003593">
    <property type="entry name" value="AAA+_ATPase"/>
</dbReference>
<sequence>MIRLTNLTKSFWTPDGPKYVADDISVTFPSGVSVGLLGRNGAGKSTMMQMISGTIRADHGTIETTGTVSWPVGFAGSFHRDLTGAQNTRFIARVYGVDTDELLDFVKDFAELGSHFHLPIRSYSAGMRSRLAFGVSIGIPFDTYLVDEVTSVGDADFRRKSRLVFLERMRTSGALMVSHSDQQLRDFCTAGAVLENGRLTYFDDIEDAIRQHNINLGTISGEDD</sequence>
<name>A0A238LHM7_9RHOB</name>
<keyword evidence="7" id="KW-1185">Reference proteome</keyword>
<protein>
    <submittedName>
        <fullName evidence="6">Polysialic acid transport ATP-binding protein KpsT</fullName>
    </submittedName>
</protein>
<dbReference type="Pfam" id="PF00005">
    <property type="entry name" value="ABC_tran"/>
    <property type="match status" value="1"/>
</dbReference>
<keyword evidence="4 6" id="KW-0067">ATP-binding</keyword>
<dbReference type="PROSITE" id="PS50893">
    <property type="entry name" value="ABC_TRANSPORTER_2"/>
    <property type="match status" value="1"/>
</dbReference>
<dbReference type="SUPFAM" id="SSF52540">
    <property type="entry name" value="P-loop containing nucleoside triphosphate hydrolases"/>
    <property type="match status" value="1"/>
</dbReference>
<dbReference type="GO" id="GO:0016020">
    <property type="term" value="C:membrane"/>
    <property type="evidence" value="ECO:0007669"/>
    <property type="project" value="InterPro"/>
</dbReference>
<dbReference type="OrthoDB" id="9778870at2"/>
<dbReference type="GO" id="GO:0016887">
    <property type="term" value="F:ATP hydrolysis activity"/>
    <property type="evidence" value="ECO:0007669"/>
    <property type="project" value="InterPro"/>
</dbReference>
<dbReference type="Proteomes" id="UP000201613">
    <property type="component" value="Unassembled WGS sequence"/>
</dbReference>
<dbReference type="CDD" id="cd03220">
    <property type="entry name" value="ABC_KpsT_Wzt"/>
    <property type="match status" value="1"/>
</dbReference>
<evidence type="ECO:0000313" key="7">
    <source>
        <dbReference type="Proteomes" id="UP000201613"/>
    </source>
</evidence>
<evidence type="ECO:0000256" key="4">
    <source>
        <dbReference type="ARBA" id="ARBA00022840"/>
    </source>
</evidence>
<comment type="similarity">
    <text evidence="1">Belongs to the ABC transporter superfamily.</text>
</comment>
<dbReference type="GO" id="GO:0005524">
    <property type="term" value="F:ATP binding"/>
    <property type="evidence" value="ECO:0007669"/>
    <property type="project" value="UniProtKB-KW"/>
</dbReference>
<dbReference type="RefSeq" id="WP_093993440.1">
    <property type="nucleotide sequence ID" value="NZ_FXZK01000008.1"/>
</dbReference>